<dbReference type="AlphaFoldDB" id="A0A2A9EE26"/>
<feature type="signal peptide" evidence="2">
    <location>
        <begin position="1"/>
        <end position="18"/>
    </location>
</feature>
<dbReference type="EMBL" id="PDJH01000001">
    <property type="protein sequence ID" value="PFG36811.1"/>
    <property type="molecule type" value="Genomic_DNA"/>
</dbReference>
<evidence type="ECO:0000313" key="3">
    <source>
        <dbReference type="EMBL" id="PFG36811.1"/>
    </source>
</evidence>
<gene>
    <name evidence="3" type="ORF">ATL41_1550</name>
</gene>
<comment type="caution">
    <text evidence="3">The sequence shown here is derived from an EMBL/GenBank/DDBJ whole genome shotgun (WGS) entry which is preliminary data.</text>
</comment>
<dbReference type="RefSeq" id="WP_143556592.1">
    <property type="nucleotide sequence ID" value="NZ_PDJH01000001.1"/>
</dbReference>
<accession>A0A2A9EE26</accession>
<keyword evidence="2" id="KW-0732">Signal</keyword>
<evidence type="ECO:0000256" key="2">
    <source>
        <dbReference type="SAM" id="SignalP"/>
    </source>
</evidence>
<keyword evidence="4" id="KW-1185">Reference proteome</keyword>
<dbReference type="OrthoDB" id="3759218at2"/>
<dbReference type="Proteomes" id="UP000221394">
    <property type="component" value="Unassembled WGS sequence"/>
</dbReference>
<organism evidence="3 4">
    <name type="scientific">Flavimobilis soli</name>
    <dbReference type="NCBI Taxonomy" id="442709"/>
    <lineage>
        <taxon>Bacteria</taxon>
        <taxon>Bacillati</taxon>
        <taxon>Actinomycetota</taxon>
        <taxon>Actinomycetes</taxon>
        <taxon>Micrococcales</taxon>
        <taxon>Jonesiaceae</taxon>
        <taxon>Flavimobilis</taxon>
    </lineage>
</organism>
<evidence type="ECO:0000313" key="4">
    <source>
        <dbReference type="Proteomes" id="UP000221394"/>
    </source>
</evidence>
<evidence type="ECO:0000256" key="1">
    <source>
        <dbReference type="SAM" id="MobiDB-lite"/>
    </source>
</evidence>
<proteinExistence type="predicted"/>
<feature type="region of interest" description="Disordered" evidence="1">
    <location>
        <begin position="36"/>
        <end position="56"/>
    </location>
</feature>
<name>A0A2A9EE26_9MICO</name>
<reference evidence="3 4" key="1">
    <citation type="submission" date="2017-10" db="EMBL/GenBank/DDBJ databases">
        <title>Sequencing the genomes of 1000 actinobacteria strains.</title>
        <authorList>
            <person name="Klenk H.-P."/>
        </authorList>
    </citation>
    <scope>NUCLEOTIDE SEQUENCE [LARGE SCALE GENOMIC DNA]</scope>
    <source>
        <strain evidence="3 4">DSM 21574</strain>
    </source>
</reference>
<sequence length="569" mass="59798">MAVAAVLAATLGGVPAAAAPPLPAASDGGLVVAPPAPAELAPSGERTASSPAATSGSAAASGRAAADGDAGAAWSEAAAGAAASGAVAASWADGLLRRSVTIADVMESTSPSAAQRVTRAVATQDLAAQRLTATITFAAAPTASGSAQVFVWFGVFSGSSCSARSALAVVSHPGGVTEGAHLADGKPPQEFAVTRSESGSTITLTSAAASVFRSASFECAWVDVLSADGATSYQRFYPERLVETYKPALRIEGGEPVKAAYAGKWATLRLDVRNTGRGQAKNVKITAKGTSMTIKKKSRSLGTVDGRSSKPGVVYKVKLKGTKQRKITFTVTAAGGYKTTKSFTIARKPAPKKYKSLSGRFFWGYQPTTLSSSRGWDVTTMRFLDKRWVYVGDAKGRTPKCRKVTKACKKYSYDARRGVAKIGKQKFKVTTYGFSYRVAKGDDKSVFSPATLAKKGMKIKADLIHQDWSGFCMISCTSWTDRLSLAKNGRFVWAHTSIGSWPGLGSYWSSAPPDKRGTYKVVKKGVVELRYANGKKKRMTIAIDHDVRGKASPAGAGVILGLTNFYFQD</sequence>
<feature type="chain" id="PRO_5012450883" evidence="2">
    <location>
        <begin position="19"/>
        <end position="569"/>
    </location>
</feature>
<protein>
    <submittedName>
        <fullName evidence="3">Uncharacterized protein</fullName>
    </submittedName>
</protein>